<dbReference type="Proteomes" id="UP000006327">
    <property type="component" value="Unassembled WGS sequence"/>
</dbReference>
<sequence>MVTNISEQSTELLSVSPKEAGLRNRCLTLLQQISQVENTNLDDLVWEVSFTHHRYKNSKVVLDFAPFCQSELAFAKTVKVLWETDQAIELSPVVFAKWLFLELVQDQSVDYRCVWLLDLLKMLFHYLKVEKLIVLTEAQLPDFFSLLLTHDFDNNRFVKRFSIPAYGSRIKLFTLRSIYKLLTRHRVRVLLNQIDITSQNKALNEACLSQTGMTLTDYKAGGSFDFLGLDIGRHYIDYCAEFFEQNITFATAVSKTLKQMKTYIEGIGGLKSGTISRLIRVVANMLQLGQQPKKYRNGRLEHEKVYELELMVLNKALTVFQQAYNECVIHNKAYSLDVLNAVAADLGVKEFRLDTHEFIRAMLYTRFVDGDIKSRKSICEEYKSVILTSDFANGAFKWQLDEFDQVCDKYIAGFTIEQNEVSDLCKKFSTSNNSIKNNNGLKAFLSDVEAAGITLFAAYTGWRASEFGFPLSAISVEINKDIVDSSYTPFRFYVNWTASKTSGDTALRREITQSTAMVANQISQLNCAGAEDPALISVTISNKNNLATRVEKMWLRFPFEYALFKELDELEALNAVKGALSADKRISYMRLNKKYDIKNSLAQEVIKLRNQLRHGVAKLELSKRSYQKENRSTARFSETLRRYKQGTLDTTSTNLLNESLSEKTKSHIFSNDNDNDNGNESVFRSETVRGIREEFVHDVLKVTPHAFRHIWAEAILQRYRGDVGRFIRANFKHIDERFFMAYLRNKEVKSIYDVAKRTTINSVVQKHVASLKDERRSYSGGFDRFVSKAVNLTKVVTNEEYVVIANKIAKERVIDIKSNAWATCILRAGTESHAKCSVDGIPQRHNASPKLCLGCINADIINSNFAGIVIYTQNDVEVCKNPNLPLSIKEFHVATLRKALLRIAELKVNEKSSSYDDFITHLEGVISDVDKEGHLNG</sequence>
<name>K6YS76_9ALTE</name>
<protein>
    <submittedName>
        <fullName evidence="1">Uncharacterized protein</fullName>
    </submittedName>
</protein>
<dbReference type="OrthoDB" id="5837042at2"/>
<dbReference type="EMBL" id="BAEO01000031">
    <property type="protein sequence ID" value="GAC19543.1"/>
    <property type="molecule type" value="Genomic_DNA"/>
</dbReference>
<dbReference type="RefSeq" id="WP_007620472.1">
    <property type="nucleotide sequence ID" value="NZ_BAEO01000031.1"/>
</dbReference>
<dbReference type="eggNOG" id="ENOG502ZAVW">
    <property type="taxonomic scope" value="Bacteria"/>
</dbReference>
<dbReference type="STRING" id="493475.GARC_2577"/>
<organism evidence="1 2">
    <name type="scientific">Paraglaciecola arctica BSs20135</name>
    <dbReference type="NCBI Taxonomy" id="493475"/>
    <lineage>
        <taxon>Bacteria</taxon>
        <taxon>Pseudomonadati</taxon>
        <taxon>Pseudomonadota</taxon>
        <taxon>Gammaproteobacteria</taxon>
        <taxon>Alteromonadales</taxon>
        <taxon>Alteromonadaceae</taxon>
        <taxon>Paraglaciecola</taxon>
    </lineage>
</organism>
<gene>
    <name evidence="1" type="ORF">GARC_2577</name>
</gene>
<evidence type="ECO:0000313" key="1">
    <source>
        <dbReference type="EMBL" id="GAC19543.1"/>
    </source>
</evidence>
<evidence type="ECO:0000313" key="2">
    <source>
        <dbReference type="Proteomes" id="UP000006327"/>
    </source>
</evidence>
<accession>K6YS76</accession>
<proteinExistence type="predicted"/>
<dbReference type="AlphaFoldDB" id="K6YS76"/>
<comment type="caution">
    <text evidence="1">The sequence shown here is derived from an EMBL/GenBank/DDBJ whole genome shotgun (WGS) entry which is preliminary data.</text>
</comment>
<keyword evidence="2" id="KW-1185">Reference proteome</keyword>
<reference evidence="1 2" key="1">
    <citation type="journal article" date="2017" name="Antonie Van Leeuwenhoek">
        <title>Rhizobium rhizosphaerae sp. nov., a novel species isolated from rice rhizosphere.</title>
        <authorList>
            <person name="Zhao J.J."/>
            <person name="Zhang J."/>
            <person name="Zhang R.J."/>
            <person name="Zhang C.W."/>
            <person name="Yin H.Q."/>
            <person name="Zhang X.X."/>
        </authorList>
    </citation>
    <scope>NUCLEOTIDE SEQUENCE [LARGE SCALE GENOMIC DNA]</scope>
    <source>
        <strain evidence="1 2">BSs20135</strain>
    </source>
</reference>